<dbReference type="Proteomes" id="UP000766486">
    <property type="component" value="Unassembled WGS sequence"/>
</dbReference>
<protein>
    <submittedName>
        <fullName evidence="1">Uncharacterized protein</fullName>
    </submittedName>
</protein>
<evidence type="ECO:0000313" key="1">
    <source>
        <dbReference type="EMBL" id="VUC32316.1"/>
    </source>
</evidence>
<proteinExistence type="predicted"/>
<comment type="caution">
    <text evidence="1">The sequence shown here is derived from an EMBL/GenBank/DDBJ whole genome shotgun (WGS) entry which is preliminary data.</text>
</comment>
<name>A0ABY6UQQ2_BIOOC</name>
<sequence length="85" mass="9569">MQANGRETLAAAETCANNHLATNSLRASDSPTLSSRFTLWDPRLWKDIVSRKGILIRRRGLEESAMDWGEIASHFVQPLRVMQMG</sequence>
<organism evidence="1 2">
    <name type="scientific">Bionectria ochroleuca</name>
    <name type="common">Gliocladium roseum</name>
    <dbReference type="NCBI Taxonomy" id="29856"/>
    <lineage>
        <taxon>Eukaryota</taxon>
        <taxon>Fungi</taxon>
        <taxon>Dikarya</taxon>
        <taxon>Ascomycota</taxon>
        <taxon>Pezizomycotina</taxon>
        <taxon>Sordariomycetes</taxon>
        <taxon>Hypocreomycetidae</taxon>
        <taxon>Hypocreales</taxon>
        <taxon>Bionectriaceae</taxon>
        <taxon>Clonostachys</taxon>
    </lineage>
</organism>
<evidence type="ECO:0000313" key="2">
    <source>
        <dbReference type="Proteomes" id="UP000766486"/>
    </source>
</evidence>
<keyword evidence="2" id="KW-1185">Reference proteome</keyword>
<accession>A0ABY6UQQ2</accession>
<dbReference type="EMBL" id="CABFNS010000850">
    <property type="protein sequence ID" value="VUC32316.1"/>
    <property type="molecule type" value="Genomic_DNA"/>
</dbReference>
<reference evidence="1 2" key="1">
    <citation type="submission" date="2019-06" db="EMBL/GenBank/DDBJ databases">
        <authorList>
            <person name="Broberg M."/>
        </authorList>
    </citation>
    <scope>NUCLEOTIDE SEQUENCE [LARGE SCALE GENOMIC DNA]</scope>
</reference>
<gene>
    <name evidence="1" type="ORF">CLO192961_LOCUS326717</name>
</gene>